<dbReference type="Gene3D" id="1.10.1200.10">
    <property type="entry name" value="ACP-like"/>
    <property type="match status" value="2"/>
</dbReference>
<dbReference type="PROSITE" id="PS00012">
    <property type="entry name" value="PHOSPHOPANTETHEINE"/>
    <property type="match status" value="2"/>
</dbReference>
<sequence>MPPPDYPRLPTGYRFDPARLQTLSRSLDFASADHGQAARCVRAAAALALAAHSGEDRYAFAVHGGVIEGEVERNAPVSRLIDEVGQAQPAIGRTSDDDVRLVVNDGQQQEGADRPPSTPLHLVAALSSSGIPSLSLSYDSTVLPTLEATWFLDHVVTAALGIAAAEPGSFLGAITLAPPGEAAILEGYSSCPDTIHEPNAYPPAVTTLPSFFLHAAQQYPSDPALHFIPTPSDSPTTGSLVLSYAQLSHLAHYLAAHLLLSTPPTKRKSLVLPIVVDKSPSMVVSLLATSLAGYAYLALEPAFPEARKRGICDELAEKNLLAPVAVVQSADREQARWQGWTGMAHAAGKSRAEGQPSVFECVVDPNEVLGPLLALASETDSLDTLRDRFPVPDLASVGGWPVVKEDDLAYVIYTSGTTGKPKGIMVEHRNVAAFLRNYRGVFGRARGERVLQFPSYSFDVSVMNIWDTFAHGATLCLTTPSSLYSSLADSILALDCTLVDLTPTIASLLFEHDEAQPRDGENVRAAWQRAGFRIKQVNTGGERVEKAVREKWRERGVRVVIDYGPTETTVGVISNQSLAPSPPAPFSLPIGRPTGSTRIHILPSHSPTALTPLPLGCIGEICVLGPQVTRGYVRAELDEGVFVPLAGDEGIGQKGERVYRTGDLGRWVVAEWEQEGETEGWIECLGRKDGQVKVNGLRIEVGEIEEHLSSKTDAAVVRGIVDKVEASAIGTALVAFLELSSSFSSIHNAAHTASDEPQHAHSAGAISVLPLTSSSDFLSLVDKLKEELSSKLPAYMVPRYWLAVNRIPTQGMGKADRKTLRGIAEAHTWRGASARTSGTNGAQEEQKRTFTASSHHAAARRAWAHILRFSDDDAAGESIADEDEFTKLGGDSIRFMKLVGALRAQGYARVTFRDLAQAGTLDSCARALERVGRTETDTADGDEMSKPYERLSLVPEAQRASLFAELAAFSPALPRKRVVDIYPTSPAQDALLAPSFDSPRGHYYAQAVYAVGVGADELPLEKLQRGVSEMVRRHDVLREVFVISETIGTTLAVVLSDEDEEVRARSKIEQVAVTKLGDCDSVISDWLRRDREQHSFQWGRLSLSFALFTLPDGARKLAWSMHHAMSDGWTLELLTADLRNLCFNLPAPDRPSFGAVASWWLSESEPPQDTADFWRSYLTGAVPLNWPTQEALDGDMLATTGAAILHWSGELDALSQRHGITPAIASRLAILIALQHHASASDVNVGIVRSGRDIDVPDADEIIGPCVSVLPSRLRFDSSTASSSLLSLAKAEAEADRLARLHQHVTLSQLARICTLPSRADLFDILVTFQSLAERDPAFEAAAPWPIRQPPERIHMPTNYTLSFEVTPELHDKDRLELACFFDERIIEKREVEGVLKTFATVLDYLTTAPCTTVGELRLGSEGGAAGPPKSKQATTNGTSVASPPPADFDPETMDILKRLQKEWAVVLRMDEGDFGAQDSFGSLGGDSIMTMRLAVRLKKVGLAIPTPRLAKLPTLAQQARWLRQQQQ</sequence>
<keyword evidence="4" id="KW-0511">Multifunctional enzyme</keyword>
<evidence type="ECO:0000256" key="3">
    <source>
        <dbReference type="ARBA" id="ARBA00022598"/>
    </source>
</evidence>
<comment type="caution">
    <text evidence="7">The sequence shown here is derived from an EMBL/GenBank/DDBJ whole genome shotgun (WGS) entry which is preliminary data.</text>
</comment>
<evidence type="ECO:0000256" key="4">
    <source>
        <dbReference type="ARBA" id="ARBA00023268"/>
    </source>
</evidence>
<evidence type="ECO:0000256" key="2">
    <source>
        <dbReference type="ARBA" id="ARBA00022553"/>
    </source>
</evidence>
<evidence type="ECO:0000256" key="1">
    <source>
        <dbReference type="ARBA" id="ARBA00022450"/>
    </source>
</evidence>
<dbReference type="InterPro" id="IPR020806">
    <property type="entry name" value="PKS_PP-bd"/>
</dbReference>
<dbReference type="PROSITE" id="PS50075">
    <property type="entry name" value="CARRIER"/>
    <property type="match status" value="2"/>
</dbReference>
<dbReference type="Gene3D" id="3.30.559.10">
    <property type="entry name" value="Chloramphenicol acetyltransferase-like domain"/>
    <property type="match status" value="1"/>
</dbReference>
<dbReference type="GO" id="GO:0016874">
    <property type="term" value="F:ligase activity"/>
    <property type="evidence" value="ECO:0007669"/>
    <property type="project" value="UniProtKB-KW"/>
</dbReference>
<dbReference type="Pfam" id="PF00668">
    <property type="entry name" value="Condensation"/>
    <property type="match status" value="1"/>
</dbReference>
<dbReference type="Proteomes" id="UP001342314">
    <property type="component" value="Unassembled WGS sequence"/>
</dbReference>
<dbReference type="PANTHER" id="PTHR45527:SF1">
    <property type="entry name" value="FATTY ACID SYNTHASE"/>
    <property type="match status" value="1"/>
</dbReference>
<dbReference type="InterPro" id="IPR009081">
    <property type="entry name" value="PP-bd_ACP"/>
</dbReference>
<feature type="domain" description="Carrier" evidence="6">
    <location>
        <begin position="1451"/>
        <end position="1527"/>
    </location>
</feature>
<feature type="region of interest" description="Disordered" evidence="5">
    <location>
        <begin position="1420"/>
        <end position="1450"/>
    </location>
</feature>
<evidence type="ECO:0000313" key="8">
    <source>
        <dbReference type="Proteomes" id="UP001342314"/>
    </source>
</evidence>
<organism evidence="7 8">
    <name type="scientific">Rhodotorula paludigena</name>
    <dbReference type="NCBI Taxonomy" id="86838"/>
    <lineage>
        <taxon>Eukaryota</taxon>
        <taxon>Fungi</taxon>
        <taxon>Dikarya</taxon>
        <taxon>Basidiomycota</taxon>
        <taxon>Pucciniomycotina</taxon>
        <taxon>Microbotryomycetes</taxon>
        <taxon>Sporidiobolales</taxon>
        <taxon>Sporidiobolaceae</taxon>
        <taxon>Rhodotorula</taxon>
    </lineage>
</organism>
<evidence type="ECO:0000259" key="6">
    <source>
        <dbReference type="PROSITE" id="PS50075"/>
    </source>
</evidence>
<feature type="compositionally biased region" description="Polar residues" evidence="5">
    <location>
        <begin position="1432"/>
        <end position="1442"/>
    </location>
</feature>
<dbReference type="InterPro" id="IPR036736">
    <property type="entry name" value="ACP-like_sf"/>
</dbReference>
<dbReference type="InterPro" id="IPR000873">
    <property type="entry name" value="AMP-dep_synth/lig_dom"/>
</dbReference>
<dbReference type="SUPFAM" id="SSF47336">
    <property type="entry name" value="ACP-like"/>
    <property type="match status" value="2"/>
</dbReference>
<dbReference type="Gene3D" id="3.40.50.12780">
    <property type="entry name" value="N-terminal domain of ligase-like"/>
    <property type="match status" value="1"/>
</dbReference>
<keyword evidence="8" id="KW-1185">Reference proteome</keyword>
<accession>A0AAV5GZQ8</accession>
<dbReference type="InterPro" id="IPR006162">
    <property type="entry name" value="Ppantetheine_attach_site"/>
</dbReference>
<dbReference type="InterPro" id="IPR042099">
    <property type="entry name" value="ANL_N_sf"/>
</dbReference>
<dbReference type="InterPro" id="IPR020459">
    <property type="entry name" value="AMP-binding"/>
</dbReference>
<dbReference type="GO" id="GO:0031177">
    <property type="term" value="F:phosphopantetheine binding"/>
    <property type="evidence" value="ECO:0007669"/>
    <property type="project" value="InterPro"/>
</dbReference>
<dbReference type="PROSITE" id="PS00455">
    <property type="entry name" value="AMP_BINDING"/>
    <property type="match status" value="1"/>
</dbReference>
<dbReference type="Pfam" id="PF00501">
    <property type="entry name" value="AMP-binding"/>
    <property type="match status" value="1"/>
</dbReference>
<dbReference type="SUPFAM" id="SSF56801">
    <property type="entry name" value="Acetyl-CoA synthetase-like"/>
    <property type="match status" value="1"/>
</dbReference>
<dbReference type="InterPro" id="IPR020845">
    <property type="entry name" value="AMP-binding_CS"/>
</dbReference>
<feature type="domain" description="Carrier" evidence="6">
    <location>
        <begin position="853"/>
        <end position="932"/>
    </location>
</feature>
<dbReference type="Gene3D" id="3.30.559.30">
    <property type="entry name" value="Nonribosomal peptide synthetase, condensation domain"/>
    <property type="match status" value="1"/>
</dbReference>
<dbReference type="InterPro" id="IPR045851">
    <property type="entry name" value="AMP-bd_C_sf"/>
</dbReference>
<evidence type="ECO:0000256" key="5">
    <source>
        <dbReference type="SAM" id="MobiDB-lite"/>
    </source>
</evidence>
<protein>
    <recommendedName>
        <fullName evidence="6">Carrier domain-containing protein</fullName>
    </recommendedName>
</protein>
<evidence type="ECO:0000313" key="7">
    <source>
        <dbReference type="EMBL" id="GJN94699.1"/>
    </source>
</evidence>
<dbReference type="GO" id="GO:0044550">
    <property type="term" value="P:secondary metabolite biosynthetic process"/>
    <property type="evidence" value="ECO:0007669"/>
    <property type="project" value="TreeGrafter"/>
</dbReference>
<dbReference type="GO" id="GO:0043041">
    <property type="term" value="P:amino acid activation for nonribosomal peptide biosynthetic process"/>
    <property type="evidence" value="ECO:0007669"/>
    <property type="project" value="TreeGrafter"/>
</dbReference>
<keyword evidence="1" id="KW-0596">Phosphopantetheine</keyword>
<dbReference type="GO" id="GO:0005737">
    <property type="term" value="C:cytoplasm"/>
    <property type="evidence" value="ECO:0007669"/>
    <property type="project" value="TreeGrafter"/>
</dbReference>
<dbReference type="PANTHER" id="PTHR45527">
    <property type="entry name" value="NONRIBOSOMAL PEPTIDE SYNTHETASE"/>
    <property type="match status" value="1"/>
</dbReference>
<proteinExistence type="predicted"/>
<dbReference type="EMBL" id="BQKY01000018">
    <property type="protein sequence ID" value="GJN94699.1"/>
    <property type="molecule type" value="Genomic_DNA"/>
</dbReference>
<reference evidence="7 8" key="1">
    <citation type="submission" date="2021-12" db="EMBL/GenBank/DDBJ databases">
        <title>High titer production of polyol ester of fatty acids by Rhodotorula paludigena BS15 towards product separation-free biomass refinery.</title>
        <authorList>
            <person name="Mano J."/>
            <person name="Ono H."/>
            <person name="Tanaka T."/>
            <person name="Naito K."/>
            <person name="Sushida H."/>
            <person name="Ike M."/>
            <person name="Tokuyasu K."/>
            <person name="Kitaoka M."/>
        </authorList>
    </citation>
    <scope>NUCLEOTIDE SEQUENCE [LARGE SCALE GENOMIC DNA]</scope>
    <source>
        <strain evidence="7 8">BS15</strain>
    </source>
</reference>
<dbReference type="SMART" id="SM00823">
    <property type="entry name" value="PKS_PP"/>
    <property type="match status" value="1"/>
</dbReference>
<name>A0AAV5GZQ8_9BASI</name>
<dbReference type="PRINTS" id="PR00154">
    <property type="entry name" value="AMPBINDING"/>
</dbReference>
<keyword evidence="3" id="KW-0436">Ligase</keyword>
<gene>
    <name evidence="7" type="ORF">Rhopal_007790-T1</name>
</gene>
<dbReference type="Pfam" id="PF00550">
    <property type="entry name" value="PP-binding"/>
    <property type="match status" value="2"/>
</dbReference>
<keyword evidence="2" id="KW-0597">Phosphoprotein</keyword>
<dbReference type="InterPro" id="IPR001242">
    <property type="entry name" value="Condensation_dom"/>
</dbReference>
<dbReference type="SUPFAM" id="SSF52777">
    <property type="entry name" value="CoA-dependent acyltransferases"/>
    <property type="match status" value="2"/>
</dbReference>
<dbReference type="Gene3D" id="3.30.300.30">
    <property type="match status" value="1"/>
</dbReference>
<dbReference type="InterPro" id="IPR023213">
    <property type="entry name" value="CAT-like_dom_sf"/>
</dbReference>